<keyword evidence="4" id="KW-1185">Reference proteome</keyword>
<comment type="caution">
    <text evidence="3">The sequence shown here is derived from an EMBL/GenBank/DDBJ whole genome shotgun (WGS) entry which is preliminary data.</text>
</comment>
<protein>
    <recommendedName>
        <fullName evidence="2">CxC1-like cysteine cluster associated with KDZ transposases domain-containing protein</fullName>
    </recommendedName>
</protein>
<feature type="domain" description="CxC1-like cysteine cluster associated with KDZ transposases" evidence="2">
    <location>
        <begin position="156"/>
        <end position="217"/>
    </location>
</feature>
<dbReference type="PANTHER" id="PTHR33096:SF1">
    <property type="entry name" value="CXC1-LIKE CYSTEINE CLUSTER ASSOCIATED WITH KDZ TRANSPOSASES DOMAIN-CONTAINING PROTEIN"/>
    <property type="match status" value="1"/>
</dbReference>
<evidence type="ECO:0000313" key="4">
    <source>
        <dbReference type="Proteomes" id="UP000646827"/>
    </source>
</evidence>
<reference evidence="3 4" key="1">
    <citation type="submission" date="2020-12" db="EMBL/GenBank/DDBJ databases">
        <title>Metabolic potential, ecology and presence of endohyphal bacteria is reflected in genomic diversity of Mucoromycotina.</title>
        <authorList>
            <person name="Muszewska A."/>
            <person name="Okrasinska A."/>
            <person name="Steczkiewicz K."/>
            <person name="Drgas O."/>
            <person name="Orlowska M."/>
            <person name="Perlinska-Lenart U."/>
            <person name="Aleksandrzak-Piekarczyk T."/>
            <person name="Szatraj K."/>
            <person name="Zielenkiewicz U."/>
            <person name="Pilsyk S."/>
            <person name="Malc E."/>
            <person name="Mieczkowski P."/>
            <person name="Kruszewska J.S."/>
            <person name="Biernat P."/>
            <person name="Pawlowska J."/>
        </authorList>
    </citation>
    <scope>NUCLEOTIDE SEQUENCE [LARGE SCALE GENOMIC DNA]</scope>
    <source>
        <strain evidence="3 4">CBS 142.35</strain>
    </source>
</reference>
<dbReference type="InterPro" id="IPR041320">
    <property type="entry name" value="CxC1"/>
</dbReference>
<evidence type="ECO:0000256" key="1">
    <source>
        <dbReference type="SAM" id="MobiDB-lite"/>
    </source>
</evidence>
<evidence type="ECO:0000313" key="3">
    <source>
        <dbReference type="EMBL" id="KAG2214167.1"/>
    </source>
</evidence>
<dbReference type="Pfam" id="PF18802">
    <property type="entry name" value="CxC1"/>
    <property type="match status" value="1"/>
</dbReference>
<evidence type="ECO:0000259" key="2">
    <source>
        <dbReference type="Pfam" id="PF18802"/>
    </source>
</evidence>
<feature type="compositionally biased region" description="Basic residues" evidence="1">
    <location>
        <begin position="1"/>
        <end position="17"/>
    </location>
</feature>
<sequence>MAKGMRIHRPKNPRHRPPTNEQLAELQRQRQQAAMVRKSESNPVIGENSIRTQEISRITKRSRTEEADGNNIFYKFDIVYILYAEESREENDTSIIDSRSEYATIDPNTMDISVADNNSSHSEIHYRRYGTIVSDIHGRSNQQSKSYVWAKNKRRIKKVNFTFCKCEENSITLLRHNLIASSPFLPRMAFHISHLEWYSLLRAEGHLSCQAFANAFAMMHNLQINDTLRKSLANAFFMYQQVKNRVDQQLIQAALHEIPEEETAACPACPTKGEEAHMTVAIDGNHQLRRLKRNDQDIKKATCNIFFEADNYQELFGDEVERNIPNSSNGKETLFINLVLLDVCKYYPQLKDHGSKVAIGVFHAYCHSMECQIYNNPRYIDNFGLVDGEGMERLWSTIGNLVRMTREMSAERRLTTLCHSITHYKKKNIFNLPIYLRRRRNKAMKVLENASKFIHTYNPSLTDDELQEKWDMFVQESIFEPSSNATVTRESLKQKYARELHELYEHSLNNSRYEDSVQRLESVLVSRNIITVRWGKDSIEYQEAFTQAQEQDLAKTMAQLKSVIVGRTVLQDQLYHTTKLGHKTSKRLKLAIQNIKKTATPIMNRYNTTYFSNLISFRVLREFMNKRRALEEFNIIRTEEIRVKSYAERRCKTLEKVVKKEGPWSVGWKMLVYQRFVQAEKFYYNVYGTTWERNISIPRNILVGEAVDIYDVTVEEEVEEEDVNEEDVQHNDISQSNYLYDKIEDGIMSDDEDEDEDDVYEDEENVVADN</sequence>
<name>A0A8H7RQ24_9FUNG</name>
<proteinExistence type="predicted"/>
<feature type="region of interest" description="Disordered" evidence="1">
    <location>
        <begin position="1"/>
        <end position="24"/>
    </location>
</feature>
<dbReference type="PANTHER" id="PTHR33096">
    <property type="entry name" value="CXC2 DOMAIN-CONTAINING PROTEIN"/>
    <property type="match status" value="1"/>
</dbReference>
<dbReference type="InterPro" id="IPR040521">
    <property type="entry name" value="KDZ"/>
</dbReference>
<dbReference type="AlphaFoldDB" id="A0A8H7RQ24"/>
<dbReference type="Proteomes" id="UP000646827">
    <property type="component" value="Unassembled WGS sequence"/>
</dbReference>
<organism evidence="3 4">
    <name type="scientific">Circinella minor</name>
    <dbReference type="NCBI Taxonomy" id="1195481"/>
    <lineage>
        <taxon>Eukaryota</taxon>
        <taxon>Fungi</taxon>
        <taxon>Fungi incertae sedis</taxon>
        <taxon>Mucoromycota</taxon>
        <taxon>Mucoromycotina</taxon>
        <taxon>Mucoromycetes</taxon>
        <taxon>Mucorales</taxon>
        <taxon>Lichtheimiaceae</taxon>
        <taxon>Circinella</taxon>
    </lineage>
</organism>
<gene>
    <name evidence="3" type="ORF">INT45_009871</name>
</gene>
<feature type="region of interest" description="Disordered" evidence="1">
    <location>
        <begin position="744"/>
        <end position="770"/>
    </location>
</feature>
<feature type="compositionally biased region" description="Acidic residues" evidence="1">
    <location>
        <begin position="747"/>
        <end position="770"/>
    </location>
</feature>
<dbReference type="EMBL" id="JAEPRB010000630">
    <property type="protein sequence ID" value="KAG2214167.1"/>
    <property type="molecule type" value="Genomic_DNA"/>
</dbReference>
<dbReference type="Pfam" id="PF18758">
    <property type="entry name" value="KDZ"/>
    <property type="match status" value="1"/>
</dbReference>
<dbReference type="OrthoDB" id="2505730at2759"/>
<accession>A0A8H7RQ24</accession>